<feature type="coiled-coil region" evidence="17">
    <location>
        <begin position="30"/>
        <end position="78"/>
    </location>
</feature>
<accession>A0AAD4R5P5</accession>
<reference evidence="21" key="1">
    <citation type="submission" date="2022-01" db="EMBL/GenBank/DDBJ databases">
        <title>Genome Sequence Resource for Two Populations of Ditylenchus destructor, the Migratory Endoparasitic Phytonematode.</title>
        <authorList>
            <person name="Zhang H."/>
            <person name="Lin R."/>
            <person name="Xie B."/>
        </authorList>
    </citation>
    <scope>NUCLEOTIDE SEQUENCE</scope>
    <source>
        <strain evidence="21">BazhouSP</strain>
    </source>
</reference>
<evidence type="ECO:0000256" key="2">
    <source>
        <dbReference type="ARBA" id="ARBA00004123"/>
    </source>
</evidence>
<comment type="subcellular location">
    <subcellularLocation>
        <location evidence="2 16">Nucleus</location>
    </subcellularLocation>
</comment>
<evidence type="ECO:0000256" key="3">
    <source>
        <dbReference type="ARBA" id="ARBA00005446"/>
    </source>
</evidence>
<dbReference type="GO" id="GO:0005634">
    <property type="term" value="C:nucleus"/>
    <property type="evidence" value="ECO:0007669"/>
    <property type="project" value="UniProtKB-SubCell"/>
</dbReference>
<dbReference type="SMART" id="SM00490">
    <property type="entry name" value="HELICc"/>
    <property type="match status" value="1"/>
</dbReference>
<evidence type="ECO:0000256" key="16">
    <source>
        <dbReference type="RuleBase" id="RU364117"/>
    </source>
</evidence>
<organism evidence="21 22">
    <name type="scientific">Ditylenchus destructor</name>
    <dbReference type="NCBI Taxonomy" id="166010"/>
    <lineage>
        <taxon>Eukaryota</taxon>
        <taxon>Metazoa</taxon>
        <taxon>Ecdysozoa</taxon>
        <taxon>Nematoda</taxon>
        <taxon>Chromadorea</taxon>
        <taxon>Rhabditida</taxon>
        <taxon>Tylenchina</taxon>
        <taxon>Tylenchomorpha</taxon>
        <taxon>Sphaerularioidea</taxon>
        <taxon>Anguinidae</taxon>
        <taxon>Anguininae</taxon>
        <taxon>Ditylenchus</taxon>
    </lineage>
</organism>
<evidence type="ECO:0000256" key="14">
    <source>
        <dbReference type="ARBA" id="ARBA00037616"/>
    </source>
</evidence>
<dbReference type="PANTHER" id="PTHR13710:SF105">
    <property type="entry name" value="ATP-DEPENDENT DNA HELICASE Q1"/>
    <property type="match status" value="1"/>
</dbReference>
<gene>
    <name evidence="21" type="ORF">DdX_10261</name>
</gene>
<dbReference type="Gene3D" id="1.10.10.10">
    <property type="entry name" value="Winged helix-like DNA-binding domain superfamily/Winged helix DNA-binding domain"/>
    <property type="match status" value="1"/>
</dbReference>
<dbReference type="CDD" id="cd18015">
    <property type="entry name" value="DEXHc_RecQ1"/>
    <property type="match status" value="1"/>
</dbReference>
<keyword evidence="7 16" id="KW-0347">Helicase</keyword>
<evidence type="ECO:0000256" key="18">
    <source>
        <dbReference type="SAM" id="MobiDB-lite"/>
    </source>
</evidence>
<evidence type="ECO:0000313" key="22">
    <source>
        <dbReference type="Proteomes" id="UP001201812"/>
    </source>
</evidence>
<dbReference type="GO" id="GO:0005524">
    <property type="term" value="F:ATP binding"/>
    <property type="evidence" value="ECO:0007669"/>
    <property type="project" value="UniProtKB-KW"/>
</dbReference>
<evidence type="ECO:0000256" key="10">
    <source>
        <dbReference type="ARBA" id="ARBA00023125"/>
    </source>
</evidence>
<comment type="catalytic activity">
    <reaction evidence="13 16">
        <text>Couples ATP hydrolysis with the unwinding of duplex DNA by translocating in the 3'-5' direction.</text>
        <dbReference type="EC" id="5.6.2.4"/>
    </reaction>
</comment>
<sequence>MALKKHWKEIIWHPFLQSSNKIGRMDVHKLKAISDELEDVNRDLDQINQQIGLLKQQKSSLLSKKNNLERQLNTCQDTFQDTSEWESEKHPWSDGLRNALRHTFGLTEYRPLQLSAMNIVLSGLDCLLIMSTGGGKSLCYQLPAVFSKGITLVVSPLLSLIEDQIIHLEKLGVHAVTLNQNSTKEEVKSIHDALTDPKSSLRILYVTPEKLAKSKRIMNKLEKCAEMKILKLIAIDEIHCVSQWGHDFRPDYKFLNILKRQFKGVPILGLTATATANVLEDVKATIGIQGATTLRASFNRPNLFYEVRPKPAGQKETLEELARVIRQEFAKESGIIYCFSRKECEEVAQDLRKNGIKAAYYHAYLEADQRRKVHEKWLSGECTVIVATVAFGMGIDKPDVRFVIHHSLAKSMENYYQESGRAGRDGKPAKCILYYKLADVFRQSTMVCAEKTGVSNLYSMLTYAVKPTQCRRVCISSHFDESWDDTWCNQMCDFCVGSAKESGEAVDVSKHLLQICEIIEQQKSASEQGRITGNKLAELFLKKATDVDQNMAEEIIARLLLESYLQEDFHFTPYAIISYVAVSGKTNRWMENQRPILLHISSPNSPQKKVKNARKLRESEEVIEINSKSAKRNKKDKKGVPEDNDEIVLE</sequence>
<dbReference type="InterPro" id="IPR027417">
    <property type="entry name" value="P-loop_NTPase"/>
</dbReference>
<dbReference type="Proteomes" id="UP001201812">
    <property type="component" value="Unassembled WGS sequence"/>
</dbReference>
<protein>
    <recommendedName>
        <fullName evidence="16">ATP-dependent DNA helicase</fullName>
        <ecNumber evidence="16">5.6.2.4</ecNumber>
    </recommendedName>
</protein>
<dbReference type="GO" id="GO:0046872">
    <property type="term" value="F:metal ion binding"/>
    <property type="evidence" value="ECO:0007669"/>
    <property type="project" value="UniProtKB-KW"/>
</dbReference>
<dbReference type="PANTHER" id="PTHR13710">
    <property type="entry name" value="DNA HELICASE RECQ FAMILY MEMBER"/>
    <property type="match status" value="1"/>
</dbReference>
<feature type="region of interest" description="Disordered" evidence="18">
    <location>
        <begin position="600"/>
        <end position="650"/>
    </location>
</feature>
<dbReference type="AlphaFoldDB" id="A0AAD4R5P5"/>
<keyword evidence="9 16" id="KW-0067">ATP-binding</keyword>
<dbReference type="SUPFAM" id="SSF52540">
    <property type="entry name" value="P-loop containing nucleoside triphosphate hydrolases"/>
    <property type="match status" value="1"/>
</dbReference>
<keyword evidence="11" id="KW-0413">Isomerase</keyword>
<dbReference type="InterPro" id="IPR036388">
    <property type="entry name" value="WH-like_DNA-bd_sf"/>
</dbReference>
<evidence type="ECO:0000256" key="13">
    <source>
        <dbReference type="ARBA" id="ARBA00034617"/>
    </source>
</evidence>
<keyword evidence="6 16" id="KW-0378">Hydrolase</keyword>
<evidence type="ECO:0000256" key="7">
    <source>
        <dbReference type="ARBA" id="ARBA00022806"/>
    </source>
</evidence>
<evidence type="ECO:0000256" key="9">
    <source>
        <dbReference type="ARBA" id="ARBA00022840"/>
    </source>
</evidence>
<dbReference type="GO" id="GO:0016787">
    <property type="term" value="F:hydrolase activity"/>
    <property type="evidence" value="ECO:0007669"/>
    <property type="project" value="UniProtKB-KW"/>
</dbReference>
<dbReference type="InterPro" id="IPR001650">
    <property type="entry name" value="Helicase_C-like"/>
</dbReference>
<dbReference type="Pfam" id="PF00270">
    <property type="entry name" value="DEAD"/>
    <property type="match status" value="1"/>
</dbReference>
<dbReference type="Gene3D" id="3.40.50.300">
    <property type="entry name" value="P-loop containing nucleotide triphosphate hydrolases"/>
    <property type="match status" value="2"/>
</dbReference>
<evidence type="ECO:0000259" key="20">
    <source>
        <dbReference type="PROSITE" id="PS51194"/>
    </source>
</evidence>
<keyword evidence="22" id="KW-1185">Reference proteome</keyword>
<keyword evidence="5 16" id="KW-0547">Nucleotide-binding</keyword>
<evidence type="ECO:0000256" key="6">
    <source>
        <dbReference type="ARBA" id="ARBA00022801"/>
    </source>
</evidence>
<evidence type="ECO:0000256" key="8">
    <source>
        <dbReference type="ARBA" id="ARBA00022833"/>
    </source>
</evidence>
<dbReference type="FunFam" id="3.40.50.300:FF:001544">
    <property type="entry name" value="ATP-dependent DNA helicase"/>
    <property type="match status" value="1"/>
</dbReference>
<evidence type="ECO:0000256" key="17">
    <source>
        <dbReference type="SAM" id="Coils"/>
    </source>
</evidence>
<comment type="caution">
    <text evidence="21">The sequence shown here is derived from an EMBL/GenBank/DDBJ whole genome shotgun (WGS) entry which is preliminary data.</text>
</comment>
<dbReference type="InterPro" id="IPR011545">
    <property type="entry name" value="DEAD/DEAH_box_helicase_dom"/>
</dbReference>
<comment type="catalytic activity">
    <reaction evidence="15 16">
        <text>ATP + H2O = ADP + phosphate + H(+)</text>
        <dbReference type="Rhea" id="RHEA:13065"/>
        <dbReference type="ChEBI" id="CHEBI:15377"/>
        <dbReference type="ChEBI" id="CHEBI:15378"/>
        <dbReference type="ChEBI" id="CHEBI:30616"/>
        <dbReference type="ChEBI" id="CHEBI:43474"/>
        <dbReference type="ChEBI" id="CHEBI:456216"/>
    </reaction>
</comment>
<dbReference type="InterPro" id="IPR004589">
    <property type="entry name" value="DNA_helicase_ATP-dep_RecQ"/>
</dbReference>
<dbReference type="InterPro" id="IPR014001">
    <property type="entry name" value="Helicase_ATP-bd"/>
</dbReference>
<keyword evidence="17" id="KW-0175">Coiled coil</keyword>
<dbReference type="EMBL" id="JAKKPZ010000022">
    <property type="protein sequence ID" value="KAI1711382.1"/>
    <property type="molecule type" value="Genomic_DNA"/>
</dbReference>
<dbReference type="NCBIfam" id="TIGR00614">
    <property type="entry name" value="recQ_fam"/>
    <property type="match status" value="1"/>
</dbReference>
<dbReference type="GO" id="GO:0003677">
    <property type="term" value="F:DNA binding"/>
    <property type="evidence" value="ECO:0007669"/>
    <property type="project" value="UniProtKB-KW"/>
</dbReference>
<feature type="domain" description="Helicase ATP-binding" evidence="19">
    <location>
        <begin position="117"/>
        <end position="292"/>
    </location>
</feature>
<dbReference type="FunFam" id="3.40.50.300:FF:000596">
    <property type="entry name" value="ATP-dependent DNA helicase"/>
    <property type="match status" value="1"/>
</dbReference>
<dbReference type="Pfam" id="PF00271">
    <property type="entry name" value="Helicase_C"/>
    <property type="match status" value="1"/>
</dbReference>
<dbReference type="GO" id="GO:0005737">
    <property type="term" value="C:cytoplasm"/>
    <property type="evidence" value="ECO:0007669"/>
    <property type="project" value="TreeGrafter"/>
</dbReference>
<dbReference type="GO" id="GO:0043138">
    <property type="term" value="F:3'-5' DNA helicase activity"/>
    <property type="evidence" value="ECO:0007669"/>
    <property type="project" value="UniProtKB-EC"/>
</dbReference>
<evidence type="ECO:0000256" key="15">
    <source>
        <dbReference type="ARBA" id="ARBA00049360"/>
    </source>
</evidence>
<evidence type="ECO:0000256" key="4">
    <source>
        <dbReference type="ARBA" id="ARBA00022723"/>
    </source>
</evidence>
<comment type="similarity">
    <text evidence="3 16">Belongs to the helicase family. RecQ subfamily.</text>
</comment>
<keyword evidence="10" id="KW-0238">DNA-binding</keyword>
<keyword evidence="8" id="KW-0862">Zinc</keyword>
<keyword evidence="4" id="KW-0479">Metal-binding</keyword>
<keyword evidence="12 16" id="KW-0539">Nucleus</keyword>
<dbReference type="PROSITE" id="PS51194">
    <property type="entry name" value="HELICASE_CTER"/>
    <property type="match status" value="1"/>
</dbReference>
<dbReference type="EC" id="5.6.2.4" evidence="16"/>
<dbReference type="Pfam" id="PF16124">
    <property type="entry name" value="RecQ_Zn_bind"/>
    <property type="match status" value="1"/>
</dbReference>
<evidence type="ECO:0000256" key="12">
    <source>
        <dbReference type="ARBA" id="ARBA00023242"/>
    </source>
</evidence>
<comment type="function">
    <text evidence="14">DNA helicase that may play a role in the repair of DNA that is damaged by ultraviolet light or other mutagens. Exhibits a magnesium-dependent ATP-dependent DNA-helicase activity that unwinds single- and double-stranded DNA in a 3'-5' direction.</text>
</comment>
<evidence type="ECO:0000256" key="5">
    <source>
        <dbReference type="ARBA" id="ARBA00022741"/>
    </source>
</evidence>
<evidence type="ECO:0000256" key="1">
    <source>
        <dbReference type="ARBA" id="ARBA00001947"/>
    </source>
</evidence>
<dbReference type="GO" id="GO:0005694">
    <property type="term" value="C:chromosome"/>
    <property type="evidence" value="ECO:0007669"/>
    <property type="project" value="TreeGrafter"/>
</dbReference>
<feature type="domain" description="Helicase C-terminal" evidence="20">
    <location>
        <begin position="317"/>
        <end position="465"/>
    </location>
</feature>
<comment type="cofactor">
    <cofactor evidence="1">
        <name>Zn(2+)</name>
        <dbReference type="ChEBI" id="CHEBI:29105"/>
    </cofactor>
</comment>
<proteinExistence type="inferred from homology"/>
<evidence type="ECO:0000256" key="11">
    <source>
        <dbReference type="ARBA" id="ARBA00023235"/>
    </source>
</evidence>
<dbReference type="CDD" id="cd18794">
    <property type="entry name" value="SF2_C_RecQ"/>
    <property type="match status" value="1"/>
</dbReference>
<evidence type="ECO:0000259" key="19">
    <source>
        <dbReference type="PROSITE" id="PS51192"/>
    </source>
</evidence>
<name>A0AAD4R5P5_9BILA</name>
<evidence type="ECO:0000313" key="21">
    <source>
        <dbReference type="EMBL" id="KAI1711382.1"/>
    </source>
</evidence>
<dbReference type="GO" id="GO:0009378">
    <property type="term" value="F:four-way junction helicase activity"/>
    <property type="evidence" value="ECO:0007669"/>
    <property type="project" value="TreeGrafter"/>
</dbReference>
<dbReference type="InterPro" id="IPR032284">
    <property type="entry name" value="RecQ_Zn-bd"/>
</dbReference>
<dbReference type="PROSITE" id="PS51192">
    <property type="entry name" value="HELICASE_ATP_BIND_1"/>
    <property type="match status" value="1"/>
</dbReference>
<dbReference type="SMART" id="SM00487">
    <property type="entry name" value="DEXDc"/>
    <property type="match status" value="1"/>
</dbReference>
<dbReference type="GO" id="GO:0000724">
    <property type="term" value="P:double-strand break repair via homologous recombination"/>
    <property type="evidence" value="ECO:0007669"/>
    <property type="project" value="TreeGrafter"/>
</dbReference>